<dbReference type="InterPro" id="IPR004046">
    <property type="entry name" value="GST_C"/>
</dbReference>
<reference evidence="14" key="1">
    <citation type="submission" date="2015-11" db="EMBL/GenBank/DDBJ databases">
        <title>De novo transcriptome assembly of four potential Pierce s Disease insect vectors from Arizona vineyards.</title>
        <authorList>
            <person name="Tassone E.E."/>
        </authorList>
    </citation>
    <scope>NUCLEOTIDE SEQUENCE</scope>
</reference>
<keyword evidence="10" id="KW-0413">Isomerase</keyword>
<evidence type="ECO:0000256" key="3">
    <source>
        <dbReference type="ARBA" id="ARBA00004496"/>
    </source>
</evidence>
<dbReference type="InterPro" id="IPR004045">
    <property type="entry name" value="Glutathione_S-Trfase_N"/>
</dbReference>
<dbReference type="AlphaFoldDB" id="A0A1B6K2F3"/>
<evidence type="ECO:0000256" key="11">
    <source>
        <dbReference type="ARBA" id="ARBA00047960"/>
    </source>
</evidence>
<comment type="catalytic activity">
    <reaction evidence="1">
        <text>4-maleylacetoacetate = 4-fumarylacetoacetate</text>
        <dbReference type="Rhea" id="RHEA:14817"/>
        <dbReference type="ChEBI" id="CHEBI:17105"/>
        <dbReference type="ChEBI" id="CHEBI:18034"/>
        <dbReference type="EC" id="5.2.1.2"/>
    </reaction>
</comment>
<evidence type="ECO:0000313" key="14">
    <source>
        <dbReference type="EMBL" id="JAT05640.1"/>
    </source>
</evidence>
<dbReference type="SUPFAM" id="SSF52833">
    <property type="entry name" value="Thioredoxin-like"/>
    <property type="match status" value="1"/>
</dbReference>
<feature type="domain" description="GST N-terminal" evidence="12">
    <location>
        <begin position="5"/>
        <end position="88"/>
    </location>
</feature>
<dbReference type="Gene3D" id="1.20.1050.10">
    <property type="match status" value="1"/>
</dbReference>
<protein>
    <submittedName>
        <fullName evidence="14">Uncharacterized protein</fullName>
    </submittedName>
</protein>
<dbReference type="SFLD" id="SFLDG00358">
    <property type="entry name" value="Main_(cytGST)"/>
    <property type="match status" value="1"/>
</dbReference>
<dbReference type="UniPathway" id="UPA00139">
    <property type="reaction ID" value="UER00340"/>
</dbReference>
<evidence type="ECO:0000259" key="13">
    <source>
        <dbReference type="PROSITE" id="PS50405"/>
    </source>
</evidence>
<dbReference type="SFLD" id="SFLDS00019">
    <property type="entry name" value="Glutathione_Transferase_(cytos"/>
    <property type="match status" value="1"/>
</dbReference>
<evidence type="ECO:0000256" key="1">
    <source>
        <dbReference type="ARBA" id="ARBA00001622"/>
    </source>
</evidence>
<evidence type="ECO:0000256" key="7">
    <source>
        <dbReference type="ARBA" id="ARBA00022679"/>
    </source>
</evidence>
<evidence type="ECO:0000256" key="8">
    <source>
        <dbReference type="ARBA" id="ARBA00022878"/>
    </source>
</evidence>
<comment type="subcellular location">
    <subcellularLocation>
        <location evidence="3">Cytoplasm</location>
    </subcellularLocation>
</comment>
<organism evidence="14">
    <name type="scientific">Homalodisca liturata</name>
    <dbReference type="NCBI Taxonomy" id="320908"/>
    <lineage>
        <taxon>Eukaryota</taxon>
        <taxon>Metazoa</taxon>
        <taxon>Ecdysozoa</taxon>
        <taxon>Arthropoda</taxon>
        <taxon>Hexapoda</taxon>
        <taxon>Insecta</taxon>
        <taxon>Pterygota</taxon>
        <taxon>Neoptera</taxon>
        <taxon>Paraneoptera</taxon>
        <taxon>Hemiptera</taxon>
        <taxon>Auchenorrhyncha</taxon>
        <taxon>Membracoidea</taxon>
        <taxon>Cicadellidae</taxon>
        <taxon>Cicadellinae</taxon>
        <taxon>Proconiini</taxon>
        <taxon>Homalodisca</taxon>
    </lineage>
</organism>
<dbReference type="NCBIfam" id="TIGR01262">
    <property type="entry name" value="maiA"/>
    <property type="match status" value="1"/>
</dbReference>
<keyword evidence="7" id="KW-0808">Transferase</keyword>
<dbReference type="GO" id="GO:0006559">
    <property type="term" value="P:L-phenylalanine catabolic process"/>
    <property type="evidence" value="ECO:0007669"/>
    <property type="project" value="UniProtKB-UniPathway"/>
</dbReference>
<comment type="similarity">
    <text evidence="5">Belongs to the GST superfamily. Zeta family.</text>
</comment>
<comment type="cofactor">
    <cofactor evidence="2">
        <name>glutathione</name>
        <dbReference type="ChEBI" id="CHEBI:57925"/>
    </cofactor>
</comment>
<feature type="domain" description="GST C-terminal" evidence="13">
    <location>
        <begin position="93"/>
        <end position="213"/>
    </location>
</feature>
<evidence type="ECO:0000256" key="6">
    <source>
        <dbReference type="ARBA" id="ARBA00022490"/>
    </source>
</evidence>
<evidence type="ECO:0000256" key="10">
    <source>
        <dbReference type="ARBA" id="ARBA00023235"/>
    </source>
</evidence>
<dbReference type="PANTHER" id="PTHR42673">
    <property type="entry name" value="MALEYLACETOACETATE ISOMERASE"/>
    <property type="match status" value="1"/>
</dbReference>
<dbReference type="SUPFAM" id="SSF47616">
    <property type="entry name" value="GST C-terminal domain-like"/>
    <property type="match status" value="1"/>
</dbReference>
<dbReference type="InterPro" id="IPR005955">
    <property type="entry name" value="GST_Zeta"/>
</dbReference>
<keyword evidence="9" id="KW-0585">Phenylalanine catabolism</keyword>
<evidence type="ECO:0000256" key="2">
    <source>
        <dbReference type="ARBA" id="ARBA00001955"/>
    </source>
</evidence>
<dbReference type="GO" id="GO:0004364">
    <property type="term" value="F:glutathione transferase activity"/>
    <property type="evidence" value="ECO:0007669"/>
    <property type="project" value="UniProtKB-EC"/>
</dbReference>
<dbReference type="FunFam" id="3.40.30.10:FF:000041">
    <property type="entry name" value="Maleylacetoacetate isomerase isoform 1"/>
    <property type="match status" value="1"/>
</dbReference>
<keyword evidence="8" id="KW-0828">Tyrosine catabolism</keyword>
<dbReference type="GO" id="GO:0006572">
    <property type="term" value="P:L-tyrosine catabolic process"/>
    <property type="evidence" value="ECO:0007669"/>
    <property type="project" value="UniProtKB-KW"/>
</dbReference>
<dbReference type="GO" id="GO:0005739">
    <property type="term" value="C:mitochondrion"/>
    <property type="evidence" value="ECO:0007669"/>
    <property type="project" value="TreeGrafter"/>
</dbReference>
<dbReference type="InterPro" id="IPR034330">
    <property type="entry name" value="GST_Zeta_C"/>
</dbReference>
<dbReference type="FunFam" id="1.20.1050.10:FF:000010">
    <property type="entry name" value="Maleylacetoacetate isomerase isoform 1"/>
    <property type="match status" value="1"/>
</dbReference>
<dbReference type="InterPro" id="IPR036282">
    <property type="entry name" value="Glutathione-S-Trfase_C_sf"/>
</dbReference>
<gene>
    <name evidence="14" type="ORF">g.11227</name>
</gene>
<dbReference type="Gene3D" id="3.40.30.10">
    <property type="entry name" value="Glutaredoxin"/>
    <property type="match status" value="1"/>
</dbReference>
<dbReference type="PROSITE" id="PS50404">
    <property type="entry name" value="GST_NTER"/>
    <property type="match status" value="1"/>
</dbReference>
<dbReference type="InterPro" id="IPR036249">
    <property type="entry name" value="Thioredoxin-like_sf"/>
</dbReference>
<evidence type="ECO:0000256" key="9">
    <source>
        <dbReference type="ARBA" id="ARBA00023232"/>
    </source>
</evidence>
<dbReference type="InterPro" id="IPR040079">
    <property type="entry name" value="Glutathione_S-Trfase"/>
</dbReference>
<dbReference type="GO" id="GO:0016034">
    <property type="term" value="F:maleylacetoacetate isomerase activity"/>
    <property type="evidence" value="ECO:0007669"/>
    <property type="project" value="UniProtKB-EC"/>
</dbReference>
<keyword evidence="6" id="KW-0963">Cytoplasm</keyword>
<name>A0A1B6K2F3_9HEMI</name>
<sequence>MSIGGKAILYSYWRSSCSWRVRIALNLKEIPYDIKPVSLIKAGGEQHSNEFRELNPIEQVPVLQIDGNTLIESLSIMYYLEETRPQRPLLPQDVVKRAKVREICEVIASGIQPLQNLFVLIQVGEAKKMEWAQLFINRGFRAVEKLLTSSAGKFCVGDELSIADCCLVPQVFNARRFGVDLRPYPIILRIDRELENHPAFLAAHPSSQPDCPPEATK</sequence>
<dbReference type="EMBL" id="GECU01002067">
    <property type="protein sequence ID" value="JAT05640.1"/>
    <property type="molecule type" value="Transcribed_RNA"/>
</dbReference>
<dbReference type="Pfam" id="PF14497">
    <property type="entry name" value="GST_C_3"/>
    <property type="match status" value="1"/>
</dbReference>
<dbReference type="PANTHER" id="PTHR42673:SF4">
    <property type="entry name" value="MALEYLACETOACETATE ISOMERASE"/>
    <property type="match status" value="1"/>
</dbReference>
<evidence type="ECO:0000259" key="12">
    <source>
        <dbReference type="PROSITE" id="PS50404"/>
    </source>
</evidence>
<dbReference type="InterPro" id="IPR010987">
    <property type="entry name" value="Glutathione-S-Trfase_C-like"/>
</dbReference>
<dbReference type="CDD" id="cd03191">
    <property type="entry name" value="GST_C_Zeta"/>
    <property type="match status" value="1"/>
</dbReference>
<comment type="pathway">
    <text evidence="4">Amino-acid degradation; L-phenylalanine degradation; acetoacetate and fumarate from L-phenylalanine: step 5/6.</text>
</comment>
<proteinExistence type="inferred from homology"/>
<evidence type="ECO:0000256" key="4">
    <source>
        <dbReference type="ARBA" id="ARBA00004671"/>
    </source>
</evidence>
<dbReference type="CDD" id="cd03042">
    <property type="entry name" value="GST_N_Zeta"/>
    <property type="match status" value="1"/>
</dbReference>
<dbReference type="InterPro" id="IPR034333">
    <property type="entry name" value="GST_Zeta_N"/>
</dbReference>
<evidence type="ECO:0000256" key="5">
    <source>
        <dbReference type="ARBA" id="ARBA00010007"/>
    </source>
</evidence>
<dbReference type="GO" id="GO:0006749">
    <property type="term" value="P:glutathione metabolic process"/>
    <property type="evidence" value="ECO:0007669"/>
    <property type="project" value="TreeGrafter"/>
</dbReference>
<comment type="catalytic activity">
    <reaction evidence="11">
        <text>RX + glutathione = an S-substituted glutathione + a halide anion + H(+)</text>
        <dbReference type="Rhea" id="RHEA:16437"/>
        <dbReference type="ChEBI" id="CHEBI:15378"/>
        <dbReference type="ChEBI" id="CHEBI:16042"/>
        <dbReference type="ChEBI" id="CHEBI:17792"/>
        <dbReference type="ChEBI" id="CHEBI:57925"/>
        <dbReference type="ChEBI" id="CHEBI:90779"/>
        <dbReference type="EC" id="2.5.1.18"/>
    </reaction>
</comment>
<dbReference type="PROSITE" id="PS50405">
    <property type="entry name" value="GST_CTER"/>
    <property type="match status" value="1"/>
</dbReference>
<dbReference type="Pfam" id="PF13409">
    <property type="entry name" value="GST_N_2"/>
    <property type="match status" value="1"/>
</dbReference>
<accession>A0A1B6K2F3</accession>